<sequence>MKARCLHSTLAAMLALALVFVLLPGMAAVAADKAMPKAAPGNIADRWVLWPKAGQEKEFEAAVKQHAAWRKNAGEPFTWVTYQPIVGTDLTYYVIRSDDHQWKDFDAEEAWETKAKANDAYEQQVGVHVARVEHFFEETDAEHSQWIDSKNIKDYKYFGVYSRRLKGGSRGEMAAALAKIQKGITDEKWPYHYRLAWLIGGADRLRIVIPMKSYADMADPDPPLRKVLAKSLGSEESADATLKQFSSSFEDYDYTVYAIRPDLSTQR</sequence>
<evidence type="ECO:0000313" key="2">
    <source>
        <dbReference type="EMBL" id="GAA0703966.1"/>
    </source>
</evidence>
<feature type="signal peptide" evidence="1">
    <location>
        <begin position="1"/>
        <end position="30"/>
    </location>
</feature>
<proteinExistence type="predicted"/>
<evidence type="ECO:0000256" key="1">
    <source>
        <dbReference type="SAM" id="SignalP"/>
    </source>
</evidence>
<comment type="caution">
    <text evidence="2">The sequence shown here is derived from an EMBL/GenBank/DDBJ whole genome shotgun (WGS) entry which is preliminary data.</text>
</comment>
<name>A0ABN1IB72_9GAMM</name>
<dbReference type="Proteomes" id="UP001501523">
    <property type="component" value="Unassembled WGS sequence"/>
</dbReference>
<keyword evidence="1" id="KW-0732">Signal</keyword>
<gene>
    <name evidence="2" type="ORF">GCM10009105_00450</name>
</gene>
<feature type="chain" id="PRO_5046493660" evidence="1">
    <location>
        <begin position="31"/>
        <end position="267"/>
    </location>
</feature>
<accession>A0ABN1IB72</accession>
<protein>
    <submittedName>
        <fullName evidence="2">Uncharacterized protein</fullName>
    </submittedName>
</protein>
<keyword evidence="3" id="KW-1185">Reference proteome</keyword>
<evidence type="ECO:0000313" key="3">
    <source>
        <dbReference type="Proteomes" id="UP001501523"/>
    </source>
</evidence>
<dbReference type="EMBL" id="BAAAEU010000001">
    <property type="protein sequence ID" value="GAA0703966.1"/>
    <property type="molecule type" value="Genomic_DNA"/>
</dbReference>
<reference evidence="2 3" key="1">
    <citation type="journal article" date="2019" name="Int. J. Syst. Evol. Microbiol.">
        <title>The Global Catalogue of Microorganisms (GCM) 10K type strain sequencing project: providing services to taxonomists for standard genome sequencing and annotation.</title>
        <authorList>
            <consortium name="The Broad Institute Genomics Platform"/>
            <consortium name="The Broad Institute Genome Sequencing Center for Infectious Disease"/>
            <person name="Wu L."/>
            <person name="Ma J."/>
        </authorList>
    </citation>
    <scope>NUCLEOTIDE SEQUENCE [LARGE SCALE GENOMIC DNA]</scope>
    <source>
        <strain evidence="2 3">JCM 15421</strain>
    </source>
</reference>
<organism evidence="2 3">
    <name type="scientific">Dokdonella soli</name>
    <dbReference type="NCBI Taxonomy" id="529810"/>
    <lineage>
        <taxon>Bacteria</taxon>
        <taxon>Pseudomonadati</taxon>
        <taxon>Pseudomonadota</taxon>
        <taxon>Gammaproteobacteria</taxon>
        <taxon>Lysobacterales</taxon>
        <taxon>Rhodanobacteraceae</taxon>
        <taxon>Dokdonella</taxon>
    </lineage>
</organism>